<dbReference type="InterPro" id="IPR025625">
    <property type="entry name" value="YuzL"/>
</dbReference>
<protein>
    <submittedName>
        <fullName evidence="2">YuzL family protein</fullName>
    </submittedName>
</protein>
<comment type="caution">
    <text evidence="2">The sequence shown here is derived from an EMBL/GenBank/DDBJ whole genome shotgun (WGS) entry which is preliminary data.</text>
</comment>
<accession>A0A9X3WRW9</accession>
<keyword evidence="3" id="KW-1185">Reference proteome</keyword>
<gene>
    <name evidence="2" type="ORF">NC661_17890</name>
</gene>
<name>A0A9X3WRW9_9BACI</name>
<evidence type="ECO:0000313" key="3">
    <source>
        <dbReference type="Proteomes" id="UP001145072"/>
    </source>
</evidence>
<feature type="region of interest" description="Disordered" evidence="1">
    <location>
        <begin position="1"/>
        <end position="44"/>
    </location>
</feature>
<feature type="compositionally biased region" description="Basic and acidic residues" evidence="1">
    <location>
        <begin position="29"/>
        <end position="38"/>
    </location>
</feature>
<proteinExistence type="predicted"/>
<organism evidence="2 3">
    <name type="scientific">Aquibacillus koreensis</name>
    <dbReference type="NCBI Taxonomy" id="279446"/>
    <lineage>
        <taxon>Bacteria</taxon>
        <taxon>Bacillati</taxon>
        <taxon>Bacillota</taxon>
        <taxon>Bacilli</taxon>
        <taxon>Bacillales</taxon>
        <taxon>Bacillaceae</taxon>
        <taxon>Aquibacillus</taxon>
    </lineage>
</organism>
<feature type="compositionally biased region" description="Low complexity" evidence="1">
    <location>
        <begin position="19"/>
        <end position="28"/>
    </location>
</feature>
<dbReference type="EMBL" id="JAMQJZ010000018">
    <property type="protein sequence ID" value="MDC3422224.1"/>
    <property type="molecule type" value="Genomic_DNA"/>
</dbReference>
<dbReference type="Pfam" id="PF14115">
    <property type="entry name" value="YuzL"/>
    <property type="match status" value="1"/>
</dbReference>
<dbReference type="AlphaFoldDB" id="A0A9X3WRW9"/>
<evidence type="ECO:0000313" key="2">
    <source>
        <dbReference type="EMBL" id="MDC3422224.1"/>
    </source>
</evidence>
<dbReference type="Proteomes" id="UP001145072">
    <property type="component" value="Unassembled WGS sequence"/>
</dbReference>
<sequence length="44" mass="4777">MVKERKANPSKVGLGSAHTEGQGTTTQETGRHKADSSRKKPKRT</sequence>
<evidence type="ECO:0000256" key="1">
    <source>
        <dbReference type="SAM" id="MobiDB-lite"/>
    </source>
</evidence>
<reference evidence="2" key="1">
    <citation type="submission" date="2022-06" db="EMBL/GenBank/DDBJ databases">
        <title>Aquibacillus sp. a new bacterium isolated from soil saline samples.</title>
        <authorList>
            <person name="Galisteo C."/>
            <person name="De La Haba R."/>
            <person name="Sanchez-Porro C."/>
            <person name="Ventosa A."/>
        </authorList>
    </citation>
    <scope>NUCLEOTIDE SEQUENCE</scope>
    <source>
        <strain evidence="2">JCM 12387</strain>
    </source>
</reference>